<dbReference type="EMBL" id="JAATJU010022079">
    <property type="protein sequence ID" value="KAH0512152.1"/>
    <property type="molecule type" value="Genomic_DNA"/>
</dbReference>
<name>A0A8J6L230_MICOH</name>
<reference evidence="4" key="1">
    <citation type="submission" date="2020-03" db="EMBL/GenBank/DDBJ databases">
        <title>Studies in the Genomics of Life Span.</title>
        <authorList>
            <person name="Glass D."/>
        </authorList>
    </citation>
    <scope>NUCLEOTIDE SEQUENCE</scope>
    <source>
        <strain evidence="4">LTLLF</strain>
        <tissue evidence="4">Muscle</tissue>
    </source>
</reference>
<dbReference type="GO" id="GO:0006631">
    <property type="term" value="P:fatty acid metabolic process"/>
    <property type="evidence" value="ECO:0007669"/>
    <property type="project" value="TreeGrafter"/>
</dbReference>
<accession>A0A8J6L230</accession>
<dbReference type="PANTHER" id="PTHR23310:SF53">
    <property type="entry name" value="ACYL-COA-BINDING DOMAIN-CONTAINING PROTEIN 4"/>
    <property type="match status" value="1"/>
</dbReference>
<dbReference type="PROSITE" id="PS51228">
    <property type="entry name" value="ACB_2"/>
    <property type="match status" value="1"/>
</dbReference>
<evidence type="ECO:0000313" key="4">
    <source>
        <dbReference type="EMBL" id="KAH0512152.1"/>
    </source>
</evidence>
<dbReference type="PROSITE" id="PS00880">
    <property type="entry name" value="ACB_1"/>
    <property type="match status" value="1"/>
</dbReference>
<evidence type="ECO:0000313" key="5">
    <source>
        <dbReference type="Proteomes" id="UP000710432"/>
    </source>
</evidence>
<feature type="region of interest" description="Disordered" evidence="2">
    <location>
        <begin position="140"/>
        <end position="173"/>
    </location>
</feature>
<dbReference type="PRINTS" id="PR00689">
    <property type="entry name" value="ACOABINDINGP"/>
</dbReference>
<dbReference type="CDD" id="cd00435">
    <property type="entry name" value="ACBP"/>
    <property type="match status" value="1"/>
</dbReference>
<gene>
    <name evidence="4" type="ORF">LTLLF_146760</name>
</gene>
<evidence type="ECO:0000259" key="3">
    <source>
        <dbReference type="PROSITE" id="PS51228"/>
    </source>
</evidence>
<dbReference type="FunFam" id="1.20.80.10:FF:000010">
    <property type="entry name" value="Acyl-CoA-binding domain-containing protein 5"/>
    <property type="match status" value="1"/>
</dbReference>
<dbReference type="GO" id="GO:0000062">
    <property type="term" value="F:fatty-acyl-CoA binding"/>
    <property type="evidence" value="ECO:0007669"/>
    <property type="project" value="InterPro"/>
</dbReference>
<sequence>MGTEEEEPDCQKQFQAAVSVIQSLPKNGSYRPSYEEMLRFYSYYKQATMGPCLVPRPGFWDPIGRYKWDAWNSLGKMSRGEAMSAYISEMKLVAQKVIDTVPLGEVAEDMFGYFEPLYQVIPDTPRPPDTFLRRVTGWKEPALHRDDQTAPEPSCLPKEPVPPSPEPQPPRDLDLEVFCDSLEQLEPELVRPSLFSPVPPGSELPHLHPETCDSAQQVCTEQRGAAGRELDTGDNPESPSEKEGLEGSLMGPQELDKWLVGTVRAMQESMRNVQRRLQSLESKSQPQEQRPPRTRPWPLGLSAPTLLFFTLWPFVVQWLFRQFRTQKSDCKAMEGGGLGDAPYALYDWLRCTAREDGGPERRGLRLPAAPQRDSVTHAHRRG</sequence>
<proteinExistence type="predicted"/>
<keyword evidence="1" id="KW-0446">Lipid-binding</keyword>
<dbReference type="Proteomes" id="UP000710432">
    <property type="component" value="Unassembled WGS sequence"/>
</dbReference>
<dbReference type="AlphaFoldDB" id="A0A8J6L230"/>
<evidence type="ECO:0000256" key="1">
    <source>
        <dbReference type="ARBA" id="ARBA00023121"/>
    </source>
</evidence>
<dbReference type="InterPro" id="IPR000582">
    <property type="entry name" value="Acyl-CoA-binding_protein"/>
</dbReference>
<dbReference type="Pfam" id="PF00887">
    <property type="entry name" value="ACBP"/>
    <property type="match status" value="1"/>
</dbReference>
<organism evidence="4 5">
    <name type="scientific">Microtus ochrogaster</name>
    <name type="common">Prairie vole</name>
    <dbReference type="NCBI Taxonomy" id="79684"/>
    <lineage>
        <taxon>Eukaryota</taxon>
        <taxon>Metazoa</taxon>
        <taxon>Chordata</taxon>
        <taxon>Craniata</taxon>
        <taxon>Vertebrata</taxon>
        <taxon>Euteleostomi</taxon>
        <taxon>Mammalia</taxon>
        <taxon>Eutheria</taxon>
        <taxon>Euarchontoglires</taxon>
        <taxon>Glires</taxon>
        <taxon>Rodentia</taxon>
        <taxon>Myomorpha</taxon>
        <taxon>Muroidea</taxon>
        <taxon>Cricetidae</taxon>
        <taxon>Arvicolinae</taxon>
        <taxon>Microtus</taxon>
    </lineage>
</organism>
<feature type="region of interest" description="Disordered" evidence="2">
    <location>
        <begin position="273"/>
        <end position="297"/>
    </location>
</feature>
<feature type="region of interest" description="Disordered" evidence="2">
    <location>
        <begin position="357"/>
        <end position="382"/>
    </location>
</feature>
<feature type="compositionally biased region" description="Pro residues" evidence="2">
    <location>
        <begin position="159"/>
        <end position="168"/>
    </location>
</feature>
<dbReference type="GO" id="GO:0005737">
    <property type="term" value="C:cytoplasm"/>
    <property type="evidence" value="ECO:0007669"/>
    <property type="project" value="TreeGrafter"/>
</dbReference>
<evidence type="ECO:0000256" key="2">
    <source>
        <dbReference type="SAM" id="MobiDB-lite"/>
    </source>
</evidence>
<comment type="caution">
    <text evidence="4">The sequence shown here is derived from an EMBL/GenBank/DDBJ whole genome shotgun (WGS) entry which is preliminary data.</text>
</comment>
<dbReference type="PANTHER" id="PTHR23310">
    <property type="entry name" value="ACYL-COA-BINDING PROTEIN, ACBP"/>
    <property type="match status" value="1"/>
</dbReference>
<dbReference type="SUPFAM" id="SSF47027">
    <property type="entry name" value="Acyl-CoA binding protein"/>
    <property type="match status" value="1"/>
</dbReference>
<dbReference type="Gene3D" id="1.20.80.10">
    <property type="match status" value="1"/>
</dbReference>
<protein>
    <submittedName>
        <fullName evidence="4">Acyl-CoA-binding domain-containing protein 4</fullName>
    </submittedName>
</protein>
<feature type="compositionally biased region" description="Polar residues" evidence="2">
    <location>
        <begin position="273"/>
        <end position="284"/>
    </location>
</feature>
<dbReference type="InterPro" id="IPR014352">
    <property type="entry name" value="FERM/acyl-CoA-bd_prot_sf"/>
</dbReference>
<feature type="region of interest" description="Disordered" evidence="2">
    <location>
        <begin position="227"/>
        <end position="250"/>
    </location>
</feature>
<dbReference type="InterPro" id="IPR035984">
    <property type="entry name" value="Acyl-CoA-binding_sf"/>
</dbReference>
<dbReference type="InterPro" id="IPR022408">
    <property type="entry name" value="Acyl-CoA-binding_prot_CS"/>
</dbReference>
<feature type="domain" description="ACB" evidence="3">
    <location>
        <begin position="10"/>
        <end position="99"/>
    </location>
</feature>